<sequence length="146" mass="17002">MGGERVFLMSIIARELTKAEEAEIVRLKEEGEVMLQTDGTPEERIEKITEYLKNTSPDPDLAEELGYILGSLYGEAVREKYEWRWLFVSENDLEGYAITSKEHGYTFMVHDYFMQVIVQNKPDNSKMLFELMVDMTGNRNDFRMIG</sequence>
<evidence type="ECO:0008006" key="3">
    <source>
        <dbReference type="Google" id="ProtNLM"/>
    </source>
</evidence>
<gene>
    <name evidence="1" type="ORF">DYZ80_00573</name>
</gene>
<evidence type="ECO:0000313" key="2">
    <source>
        <dbReference type="Proteomes" id="UP000272537"/>
    </source>
</evidence>
<dbReference type="Proteomes" id="UP000272537">
    <property type="component" value="Unassembled WGS sequence"/>
</dbReference>
<dbReference type="EMBL" id="QXLS01000001">
    <property type="protein sequence ID" value="RKA11041.1"/>
    <property type="molecule type" value="Genomic_DNA"/>
</dbReference>
<name>A0AB37NKX4_LISMN</name>
<reference evidence="1 2" key="1">
    <citation type="journal article" date="2018" name="BMC Genomics">
        <title>Genes significantly associated with lineage II food isolates of Listeria monocytogenes.</title>
        <authorList>
            <person name="Pirone-Davies C."/>
            <person name="Chen Y."/>
            <person name="Pightling A."/>
            <person name="Ryan G."/>
            <person name="Wang Y."/>
            <person name="Yao K."/>
            <person name="Hoffmann M."/>
            <person name="Allard M.W."/>
        </authorList>
    </citation>
    <scope>NUCLEOTIDE SEQUENCE [LARGE SCALE GENOMIC DNA]</scope>
    <source>
        <strain evidence="1 2">PNUSAL000550</strain>
    </source>
</reference>
<protein>
    <recommendedName>
        <fullName evidence="3">DUF3806 domain-containing protein</fullName>
    </recommendedName>
</protein>
<proteinExistence type="predicted"/>
<accession>A0AB37NKX4</accession>
<comment type="caution">
    <text evidence="1">The sequence shown here is derived from an EMBL/GenBank/DDBJ whole genome shotgun (WGS) entry which is preliminary data.</text>
</comment>
<dbReference type="AlphaFoldDB" id="A0AB37NKX4"/>
<organism evidence="1 2">
    <name type="scientific">Listeria monocytogenes</name>
    <dbReference type="NCBI Taxonomy" id="1639"/>
    <lineage>
        <taxon>Bacteria</taxon>
        <taxon>Bacillati</taxon>
        <taxon>Bacillota</taxon>
        <taxon>Bacilli</taxon>
        <taxon>Bacillales</taxon>
        <taxon>Listeriaceae</taxon>
        <taxon>Listeria</taxon>
    </lineage>
</organism>
<evidence type="ECO:0000313" key="1">
    <source>
        <dbReference type="EMBL" id="RKA11041.1"/>
    </source>
</evidence>